<keyword evidence="1" id="KW-1133">Transmembrane helix</keyword>
<accession>A0A166D0D8</accession>
<sequence>MAAAEARAAWQRANRCFVQEDAKRAPKLACCPSSGASTKQIDSGPASATDGHEYRVPGFVPLNNNPSYTSVPPDTKWWLQLQPNYGSQRGSSNEQLDNLEAEMNICGAGFASLNIKSCQVHSKNVGALVTKNSNLEPSCATEKMDHVDSASFKTSDVSCFDSESPFSVSGKSDFWWKTADSVELASLVAQRSIDLVENCDLPQPQTIHMKRGFPQFQTTHMKRDLSQPQKKNLKSEAYACVESSDHARSIKLSGDLKPQSADLNIPTGHKSGSSTSGCAFSNGSVEGSSKYGIDKPISLVGARGSRYNATKIGQTESQISAKDPCKAQILEALRHSQTRAREAEMAAKQAYAEKEHVVKLIFRQASQLFVYKQWLQLLQLENFYYQIKSNKNHPLSSLLPEVLPWTPLKIKKICKKGNRSKQGRPGCNISQYTLMFALGMSLVGAGLFLGWTIGWMLLPAL</sequence>
<proteinExistence type="predicted"/>
<dbReference type="EMBL" id="LNRQ01000002">
    <property type="protein sequence ID" value="KZN04566.1"/>
    <property type="molecule type" value="Genomic_DNA"/>
</dbReference>
<reference evidence="2" key="1">
    <citation type="journal article" date="2016" name="Nat. Genet.">
        <title>A high-quality carrot genome assembly provides new insights into carotenoid accumulation and asterid genome evolution.</title>
        <authorList>
            <person name="Iorizzo M."/>
            <person name="Ellison S."/>
            <person name="Senalik D."/>
            <person name="Zeng P."/>
            <person name="Satapoomin P."/>
            <person name="Huang J."/>
            <person name="Bowman M."/>
            <person name="Iovene M."/>
            <person name="Sanseverino W."/>
            <person name="Cavagnaro P."/>
            <person name="Yildiz M."/>
            <person name="Macko-Podgorni A."/>
            <person name="Moranska E."/>
            <person name="Grzebelus E."/>
            <person name="Grzebelus D."/>
            <person name="Ashrafi H."/>
            <person name="Zheng Z."/>
            <person name="Cheng S."/>
            <person name="Spooner D."/>
            <person name="Van Deynze A."/>
            <person name="Simon P."/>
        </authorList>
    </citation>
    <scope>NUCLEOTIDE SEQUENCE [LARGE SCALE GENOMIC DNA]</scope>
    <source>
        <tissue evidence="2">Leaf</tissue>
    </source>
</reference>
<dbReference type="PANTHER" id="PTHR33868:SF2">
    <property type="entry name" value="EXPRESSED PROTEIN"/>
    <property type="match status" value="1"/>
</dbReference>
<keyword evidence="1" id="KW-0812">Transmembrane</keyword>
<gene>
    <name evidence="2" type="ORF">DCAR_005403</name>
</gene>
<dbReference type="AlphaFoldDB" id="A0A166D0D8"/>
<keyword evidence="1" id="KW-0472">Membrane</keyword>
<evidence type="ECO:0000256" key="1">
    <source>
        <dbReference type="SAM" id="Phobius"/>
    </source>
</evidence>
<dbReference type="Gramene" id="KZN04566">
    <property type="protein sequence ID" value="KZN04566"/>
    <property type="gene ID" value="DCAR_005403"/>
</dbReference>
<dbReference type="PANTHER" id="PTHR33868">
    <property type="entry name" value="EXPRESSED PROTEIN"/>
    <property type="match status" value="1"/>
</dbReference>
<evidence type="ECO:0000313" key="2">
    <source>
        <dbReference type="EMBL" id="KZN04566.1"/>
    </source>
</evidence>
<protein>
    <submittedName>
        <fullName evidence="2">Uncharacterized protein</fullName>
    </submittedName>
</protein>
<name>A0A166D0D8_DAUCS</name>
<comment type="caution">
    <text evidence="2">The sequence shown here is derived from an EMBL/GenBank/DDBJ whole genome shotgun (WGS) entry which is preliminary data.</text>
</comment>
<dbReference type="OMA" id="HESKDDY"/>
<dbReference type="STRING" id="79200.A0A166D0D8"/>
<feature type="transmembrane region" description="Helical" evidence="1">
    <location>
        <begin position="434"/>
        <end position="458"/>
    </location>
</feature>
<organism evidence="2">
    <name type="scientific">Daucus carota subsp. sativus</name>
    <name type="common">Carrot</name>
    <dbReference type="NCBI Taxonomy" id="79200"/>
    <lineage>
        <taxon>Eukaryota</taxon>
        <taxon>Viridiplantae</taxon>
        <taxon>Streptophyta</taxon>
        <taxon>Embryophyta</taxon>
        <taxon>Tracheophyta</taxon>
        <taxon>Spermatophyta</taxon>
        <taxon>Magnoliopsida</taxon>
        <taxon>eudicotyledons</taxon>
        <taxon>Gunneridae</taxon>
        <taxon>Pentapetalae</taxon>
        <taxon>asterids</taxon>
        <taxon>campanulids</taxon>
        <taxon>Apiales</taxon>
        <taxon>Apiaceae</taxon>
        <taxon>Apioideae</taxon>
        <taxon>Scandiceae</taxon>
        <taxon>Daucinae</taxon>
        <taxon>Daucus</taxon>
        <taxon>Daucus sect. Daucus</taxon>
    </lineage>
</organism>